<evidence type="ECO:0000313" key="2">
    <source>
        <dbReference type="EMBL" id="QUN06223.1"/>
    </source>
</evidence>
<feature type="transmembrane region" description="Helical" evidence="1">
    <location>
        <begin position="40"/>
        <end position="56"/>
    </location>
</feature>
<keyword evidence="3" id="KW-1185">Reference proteome</keyword>
<name>A0ABX7YU04_9GAMM</name>
<reference evidence="2 3" key="1">
    <citation type="submission" date="2021-04" db="EMBL/GenBank/DDBJ databases">
        <title>Novel species identification of genus Shewanella.</title>
        <authorList>
            <person name="Liu G."/>
        </authorList>
    </citation>
    <scope>NUCLEOTIDE SEQUENCE [LARGE SCALE GENOMIC DNA]</scope>
    <source>
        <strain evidence="2 3">FJAT-54481</strain>
    </source>
</reference>
<dbReference type="Proteomes" id="UP000679575">
    <property type="component" value="Chromosome"/>
</dbReference>
<keyword evidence="1" id="KW-0812">Transmembrane</keyword>
<dbReference type="EMBL" id="CP073587">
    <property type="protein sequence ID" value="QUN06223.1"/>
    <property type="molecule type" value="Genomic_DNA"/>
</dbReference>
<keyword evidence="1" id="KW-0472">Membrane</keyword>
<proteinExistence type="predicted"/>
<keyword evidence="1" id="KW-1133">Transmembrane helix</keyword>
<organism evidence="2 3">
    <name type="scientific">Shewanella yunxiaonensis</name>
    <dbReference type="NCBI Taxonomy" id="2829809"/>
    <lineage>
        <taxon>Bacteria</taxon>
        <taxon>Pseudomonadati</taxon>
        <taxon>Pseudomonadota</taxon>
        <taxon>Gammaproteobacteria</taxon>
        <taxon>Alteromonadales</taxon>
        <taxon>Shewanellaceae</taxon>
        <taxon>Shewanella</taxon>
    </lineage>
</organism>
<gene>
    <name evidence="2" type="ORF">KDN34_01760</name>
</gene>
<dbReference type="Pfam" id="PF11804">
    <property type="entry name" value="DUF3325"/>
    <property type="match status" value="1"/>
</dbReference>
<evidence type="ECO:0000313" key="3">
    <source>
        <dbReference type="Proteomes" id="UP000679575"/>
    </source>
</evidence>
<accession>A0ABX7YU04</accession>
<protein>
    <submittedName>
        <fullName evidence="2">DUF3325 family protein</fullName>
    </submittedName>
</protein>
<sequence>MWLLSFMLALLGFNLLCICTGRNASKVISQSLHKGHTRLLTAGGWGLLLISLWLGLQQGEPTLAFVGWVVTLTAALATVILLLTYRPQILGLVVLSLKH</sequence>
<dbReference type="InterPro" id="IPR021762">
    <property type="entry name" value="DUF3325"/>
</dbReference>
<feature type="transmembrane region" description="Helical" evidence="1">
    <location>
        <begin position="63"/>
        <end position="85"/>
    </location>
</feature>
<dbReference type="RefSeq" id="WP_212595239.1">
    <property type="nucleotide sequence ID" value="NZ_CP073587.1"/>
</dbReference>
<evidence type="ECO:0000256" key="1">
    <source>
        <dbReference type="SAM" id="Phobius"/>
    </source>
</evidence>